<accession>A0A2A2SCS1</accession>
<sequence>MEKLMAASSLHDILVAWQQGRMDYRSAMELAQIDTLGELYKAAEHSGVPIRTEPYEHELRQAEMVAELIRGQASLKAA</sequence>
<reference evidence="2" key="1">
    <citation type="submission" date="2017-09" db="EMBL/GenBank/DDBJ databases">
        <authorList>
            <person name="Feng G."/>
            <person name="Zhu H."/>
        </authorList>
    </citation>
    <scope>NUCLEOTIDE SEQUENCE [LARGE SCALE GENOMIC DNA]</scope>
    <source>
        <strain evidence="2">1PNM-20</strain>
    </source>
</reference>
<gene>
    <name evidence="1" type="ORF">CKY28_13435</name>
</gene>
<name>A0A2A2SCS1_9SPHN</name>
<evidence type="ECO:0000313" key="2">
    <source>
        <dbReference type="Proteomes" id="UP000218151"/>
    </source>
</evidence>
<dbReference type="Proteomes" id="UP000218151">
    <property type="component" value="Unassembled WGS sequence"/>
</dbReference>
<dbReference type="EMBL" id="NSLI01000004">
    <property type="protein sequence ID" value="PAX07049.1"/>
    <property type="molecule type" value="Genomic_DNA"/>
</dbReference>
<organism evidence="1 2">
    <name type="scientific">Sphingomonas lenta</name>
    <dbReference type="NCBI Taxonomy" id="1141887"/>
    <lineage>
        <taxon>Bacteria</taxon>
        <taxon>Pseudomonadati</taxon>
        <taxon>Pseudomonadota</taxon>
        <taxon>Alphaproteobacteria</taxon>
        <taxon>Sphingomonadales</taxon>
        <taxon>Sphingomonadaceae</taxon>
        <taxon>Sphingomonas</taxon>
    </lineage>
</organism>
<evidence type="ECO:0000313" key="1">
    <source>
        <dbReference type="EMBL" id="PAX07049.1"/>
    </source>
</evidence>
<keyword evidence="2" id="KW-1185">Reference proteome</keyword>
<dbReference type="RefSeq" id="WP_095998873.1">
    <property type="nucleotide sequence ID" value="NZ_NSLI01000004.1"/>
</dbReference>
<protein>
    <submittedName>
        <fullName evidence="1">Uncharacterized protein</fullName>
    </submittedName>
</protein>
<proteinExistence type="predicted"/>
<dbReference type="AlphaFoldDB" id="A0A2A2SCS1"/>
<comment type="caution">
    <text evidence="1">The sequence shown here is derived from an EMBL/GenBank/DDBJ whole genome shotgun (WGS) entry which is preliminary data.</text>
</comment>